<evidence type="ECO:0000313" key="1">
    <source>
        <dbReference type="EMBL" id="MPM12535.1"/>
    </source>
</evidence>
<comment type="caution">
    <text evidence="1">The sequence shown here is derived from an EMBL/GenBank/DDBJ whole genome shotgun (WGS) entry which is preliminary data.</text>
</comment>
<protein>
    <submittedName>
        <fullName evidence="1">Uncharacterized protein</fullName>
    </submittedName>
</protein>
<gene>
    <name evidence="1" type="ORF">SDC9_58888</name>
</gene>
<sequence length="45" mass="5352">MGSYMKTLEQIVESEKYIPMTYLDYQLTSYICIHITQKQQVFTAN</sequence>
<proteinExistence type="predicted"/>
<accession>A0A644X8N5</accession>
<dbReference type="EMBL" id="VSSQ01001987">
    <property type="protein sequence ID" value="MPM12535.1"/>
    <property type="molecule type" value="Genomic_DNA"/>
</dbReference>
<reference evidence="1" key="1">
    <citation type="submission" date="2019-08" db="EMBL/GenBank/DDBJ databases">
        <authorList>
            <person name="Kucharzyk K."/>
            <person name="Murdoch R.W."/>
            <person name="Higgins S."/>
            <person name="Loffler F."/>
        </authorList>
    </citation>
    <scope>NUCLEOTIDE SEQUENCE</scope>
</reference>
<organism evidence="1">
    <name type="scientific">bioreactor metagenome</name>
    <dbReference type="NCBI Taxonomy" id="1076179"/>
    <lineage>
        <taxon>unclassified sequences</taxon>
        <taxon>metagenomes</taxon>
        <taxon>ecological metagenomes</taxon>
    </lineage>
</organism>
<name>A0A644X8N5_9ZZZZ</name>
<dbReference type="AlphaFoldDB" id="A0A644X8N5"/>